<dbReference type="InterPro" id="IPR046000">
    <property type="entry name" value="DUF5956"/>
</dbReference>
<reference evidence="2" key="1">
    <citation type="journal article" date="2019" name="Int. J. Syst. Evol. Microbiol.">
        <title>The Global Catalogue of Microorganisms (GCM) 10K type strain sequencing project: providing services to taxonomists for standard genome sequencing and annotation.</title>
        <authorList>
            <consortium name="The Broad Institute Genomics Platform"/>
            <consortium name="The Broad Institute Genome Sequencing Center for Infectious Disease"/>
            <person name="Wu L."/>
            <person name="Ma J."/>
        </authorList>
    </citation>
    <scope>NUCLEOTIDE SEQUENCE [LARGE SCALE GENOMIC DNA]</scope>
    <source>
        <strain evidence="2">JCM 31486</strain>
    </source>
</reference>
<dbReference type="Pfam" id="PF19381">
    <property type="entry name" value="DUF5956"/>
    <property type="match status" value="1"/>
</dbReference>
<dbReference type="Proteomes" id="UP001597045">
    <property type="component" value="Unassembled WGS sequence"/>
</dbReference>
<organism evidence="1 2">
    <name type="scientific">Kibdelosporangium lantanae</name>
    <dbReference type="NCBI Taxonomy" id="1497396"/>
    <lineage>
        <taxon>Bacteria</taxon>
        <taxon>Bacillati</taxon>
        <taxon>Actinomycetota</taxon>
        <taxon>Actinomycetes</taxon>
        <taxon>Pseudonocardiales</taxon>
        <taxon>Pseudonocardiaceae</taxon>
        <taxon>Kibdelosporangium</taxon>
    </lineage>
</organism>
<proteinExistence type="predicted"/>
<protein>
    <submittedName>
        <fullName evidence="1">DUF5956 family protein</fullName>
    </submittedName>
</protein>
<evidence type="ECO:0000313" key="1">
    <source>
        <dbReference type="EMBL" id="MFD1044103.1"/>
    </source>
</evidence>
<gene>
    <name evidence="1" type="ORF">ACFQ1S_00075</name>
</gene>
<keyword evidence="2" id="KW-1185">Reference proteome</keyword>
<sequence>MNQLADEYQEWGDVAIALSVPHTQNERTHKNTLTIQGSTFVELPYSGWGALVGWLSGAHRMMRTPVELPQPSLEDAGYDDSAADREEIDNEIDFYLSEADVPARPRGYRWFLKLPQGVDGRAFWSKLMQGISDRGLTSPYPGDWKEALEGLLDEIHGDN</sequence>
<evidence type="ECO:0000313" key="2">
    <source>
        <dbReference type="Proteomes" id="UP001597045"/>
    </source>
</evidence>
<dbReference type="EMBL" id="JBHTIS010000002">
    <property type="protein sequence ID" value="MFD1044103.1"/>
    <property type="molecule type" value="Genomic_DNA"/>
</dbReference>
<name>A0ABW3M0Q3_9PSEU</name>
<comment type="caution">
    <text evidence="1">The sequence shown here is derived from an EMBL/GenBank/DDBJ whole genome shotgun (WGS) entry which is preliminary data.</text>
</comment>
<accession>A0ABW3M0Q3</accession>